<protein>
    <submittedName>
        <fullName evidence="4">Malectin domain-containing carbohydrate-binding protein</fullName>
    </submittedName>
</protein>
<dbReference type="InterPro" id="IPR021720">
    <property type="entry name" value="Malectin_dom"/>
</dbReference>
<dbReference type="CDD" id="cd00146">
    <property type="entry name" value="PKD"/>
    <property type="match status" value="1"/>
</dbReference>
<dbReference type="RefSeq" id="WP_264489813.1">
    <property type="nucleotide sequence ID" value="NZ_JAPDDT010000016.1"/>
</dbReference>
<dbReference type="PANTHER" id="PTHR19328">
    <property type="entry name" value="HEDGEHOG-INTERACTING PROTEIN"/>
    <property type="match status" value="1"/>
</dbReference>
<dbReference type="Pfam" id="PF13205">
    <property type="entry name" value="Big_5"/>
    <property type="match status" value="1"/>
</dbReference>
<dbReference type="InterPro" id="IPR006584">
    <property type="entry name" value="Cellulose-bd_IV"/>
</dbReference>
<dbReference type="SUPFAM" id="SSF49299">
    <property type="entry name" value="PKD domain"/>
    <property type="match status" value="1"/>
</dbReference>
<evidence type="ECO:0000313" key="5">
    <source>
        <dbReference type="Proteomes" id="UP001320876"/>
    </source>
</evidence>
<comment type="caution">
    <text evidence="4">The sequence shown here is derived from an EMBL/GenBank/DDBJ whole genome shotgun (WGS) entry which is preliminary data.</text>
</comment>
<keyword evidence="5" id="KW-1185">Reference proteome</keyword>
<dbReference type="InterPro" id="IPR005084">
    <property type="entry name" value="CBM6"/>
</dbReference>
<dbReference type="InterPro" id="IPR014755">
    <property type="entry name" value="Cu-Rt/internalin_Ig-like"/>
</dbReference>
<organism evidence="4 5">
    <name type="scientific">Luteolibacter arcticus</name>
    <dbReference type="NCBI Taxonomy" id="1581411"/>
    <lineage>
        <taxon>Bacteria</taxon>
        <taxon>Pseudomonadati</taxon>
        <taxon>Verrucomicrobiota</taxon>
        <taxon>Verrucomicrobiia</taxon>
        <taxon>Verrucomicrobiales</taxon>
        <taxon>Verrucomicrobiaceae</taxon>
        <taxon>Luteolibacter</taxon>
    </lineage>
</organism>
<dbReference type="SUPFAM" id="SSF50952">
    <property type="entry name" value="Soluble quinoprotein glucose dehydrogenase"/>
    <property type="match status" value="1"/>
</dbReference>
<evidence type="ECO:0000259" key="3">
    <source>
        <dbReference type="PROSITE" id="PS51175"/>
    </source>
</evidence>
<sequence>MSLDLDSNGNIYLVERRGAVKRHNPVTGVTTTIGTISTYSGGDFGLLGIALDPGFDPDTPASQHLYINYSVNPATATDTRLSRFTLNASGNLDLMSEKILMEVYVNRPSTYGYNGYHQSGCLRFDAAGNLWIGCGDNTDASQYSPRNAGNIMLDARKGSPNTADLRGGLLRIKPAIGGGPPEHPNYTIPAGNLFPLGTPATRPEIYTMGARNCFRFCIDPHTGWVYYGDVGPDSSVDAFGVAFGGPRAHDEFNQVRSPGWFGWPYFIGDNKPYLNGSAVPWTMSSLRSDLASYFTEPTFLNNGGVAGNPALLPDPTPAWIWYPYGAAPAQFSEFNSPNGGRCALAGAVYKYQPGNNFPAYHDRTLFLMEWSRNEIQEVKTDAAGAILEITQFAPHLNFSRPIDMVFGRDGAMYVIEWGDDAWGGASADTALVKVRYTKANLTPSAIASVDVSSGTLPLTVNFSSAGSLDPEDEAGVTFAWDFNGDQIVDSTEPNPQHIYTTAGTYSVRLSVTDTTGLVAFDTVVISAGNHAPVLSFNEPVNQGFFDWGDTVGFAFSVTDAEDGSSDAGQITKDDVLLEASLGHGDHQHTEIQANLLAGIATTPRDEGHAFDGDLAYVFDGYYTDRGAPGVEPITGNTKAVLQPKVKMAQFFDNQSGVQIGTTADAVGGGDDVISIDHGDWIMFRDFNLANIDAIRLRAASAVGGSMVKVRQDSPTGNLLASVNVGSTGSNSVYQDFTGPASGSLAGNHDLYLVFEKTAGASDLMRLNWINFRGNGVTHSSQKPAVQGVDVLGTNQFRLNFDQAVDASGLGSMSSYAINNGATISGVTPAADQRSVTLTTSGTSAGTYYTVSLSGIEDLAGDPIKPNSSVLLVTPSVPILGFACGIKCGVTGPEGLYIDGQGRVYYPDRYVVGGTPYSTTTAIANTVDDTLYRTVRHNTGSLTYAIPVPETADYEVTLKFAEIYWSANGKRVFDVKVEGAIVRSGLDIHATAGGKDIAVDLSTTVRVSDGFLTITLDNATVDNPMINAIYVERAGTFNNVPHLAFGINAGGAAYQSVIGQTPYMADAFYAPTGTVTTYTGTFTGSGGDDILYRSDRYNNGNISWQIPARNGRYQVVAQFAEAWSGASTPGVRNFNVLLENHLQQPAPLDLTAVAGYRTVYEMTRTVTVSDGTLSLTLEQNPGGNNPKINAIKITGDPTGGLTIPTGFFTWLQGYPELGMSPVGDTDHDGVDSLLEYALAGDPLVADTGILPRLLMDGTGACELSFNRPQGITDLAYDLEASGDLTSWIEITPAIFVQDLGNGTERLTYKNLPAAADAGGLNTDRKSFFRLQVGLIPPG</sequence>
<dbReference type="InterPro" id="IPR013783">
    <property type="entry name" value="Ig-like_fold"/>
</dbReference>
<name>A0ABT3GQF1_9BACT</name>
<evidence type="ECO:0000259" key="2">
    <source>
        <dbReference type="PROSITE" id="PS50093"/>
    </source>
</evidence>
<dbReference type="Gene3D" id="2.60.120.260">
    <property type="entry name" value="Galactose-binding domain-like"/>
    <property type="match status" value="1"/>
</dbReference>
<dbReference type="Pfam" id="PF03422">
    <property type="entry name" value="CBM_6"/>
    <property type="match status" value="1"/>
</dbReference>
<dbReference type="Proteomes" id="UP001320876">
    <property type="component" value="Unassembled WGS sequence"/>
</dbReference>
<dbReference type="InterPro" id="IPR000601">
    <property type="entry name" value="PKD_dom"/>
</dbReference>
<dbReference type="InterPro" id="IPR011041">
    <property type="entry name" value="Quinoprot_gluc/sorb_DH_b-prop"/>
</dbReference>
<feature type="domain" description="PKD" evidence="2">
    <location>
        <begin position="443"/>
        <end position="527"/>
    </location>
</feature>
<dbReference type="Pfam" id="PF11721">
    <property type="entry name" value="Malectin"/>
    <property type="match status" value="2"/>
</dbReference>
<dbReference type="CDD" id="cd04084">
    <property type="entry name" value="CBM6_xylanase-like"/>
    <property type="match status" value="1"/>
</dbReference>
<dbReference type="InterPro" id="IPR022409">
    <property type="entry name" value="PKD/Chitinase_dom"/>
</dbReference>
<dbReference type="Pfam" id="PF07995">
    <property type="entry name" value="GSDH"/>
    <property type="match status" value="1"/>
</dbReference>
<dbReference type="InterPro" id="IPR012938">
    <property type="entry name" value="Glc/Sorbosone_DH"/>
</dbReference>
<dbReference type="Gene3D" id="2.120.10.30">
    <property type="entry name" value="TolB, C-terminal domain"/>
    <property type="match status" value="1"/>
</dbReference>
<dbReference type="InterPro" id="IPR011042">
    <property type="entry name" value="6-blade_b-propeller_TolB-like"/>
</dbReference>
<dbReference type="SUPFAM" id="SSF49785">
    <property type="entry name" value="Galactose-binding domain-like"/>
    <property type="match status" value="3"/>
</dbReference>
<feature type="domain" description="CBM6" evidence="3">
    <location>
        <begin position="643"/>
        <end position="772"/>
    </location>
</feature>
<dbReference type="SMART" id="SM00606">
    <property type="entry name" value="CBD_IV"/>
    <property type="match status" value="1"/>
</dbReference>
<dbReference type="Gene3D" id="2.60.40.10">
    <property type="entry name" value="Immunoglobulins"/>
    <property type="match status" value="1"/>
</dbReference>
<evidence type="ECO:0000256" key="1">
    <source>
        <dbReference type="ARBA" id="ARBA00022729"/>
    </source>
</evidence>
<accession>A0ABT3GQF1</accession>
<dbReference type="SMART" id="SM00089">
    <property type="entry name" value="PKD"/>
    <property type="match status" value="1"/>
</dbReference>
<dbReference type="PANTHER" id="PTHR19328:SF13">
    <property type="entry name" value="HIPL1 PROTEIN"/>
    <property type="match status" value="1"/>
</dbReference>
<gene>
    <name evidence="4" type="ORF">OKA05_24320</name>
</gene>
<evidence type="ECO:0000313" key="4">
    <source>
        <dbReference type="EMBL" id="MCW1925706.1"/>
    </source>
</evidence>
<dbReference type="Gene3D" id="2.60.120.430">
    <property type="entry name" value="Galactose-binding lectin"/>
    <property type="match status" value="2"/>
</dbReference>
<dbReference type="Pfam" id="PF00801">
    <property type="entry name" value="PKD"/>
    <property type="match status" value="1"/>
</dbReference>
<dbReference type="EMBL" id="JAPDDT010000016">
    <property type="protein sequence ID" value="MCW1925706.1"/>
    <property type="molecule type" value="Genomic_DNA"/>
</dbReference>
<dbReference type="PROSITE" id="PS50093">
    <property type="entry name" value="PKD"/>
    <property type="match status" value="1"/>
</dbReference>
<dbReference type="InterPro" id="IPR008979">
    <property type="entry name" value="Galactose-bd-like_sf"/>
</dbReference>
<dbReference type="InterPro" id="IPR035986">
    <property type="entry name" value="PKD_dom_sf"/>
</dbReference>
<reference evidence="4 5" key="1">
    <citation type="submission" date="2022-10" db="EMBL/GenBank/DDBJ databases">
        <title>Luteolibacter arcticus strain CCTCC AB 2014275, whole genome shotgun sequencing project.</title>
        <authorList>
            <person name="Zhao G."/>
            <person name="Shen L."/>
        </authorList>
    </citation>
    <scope>NUCLEOTIDE SEQUENCE [LARGE SCALE GENOMIC DNA]</scope>
    <source>
        <strain evidence="4 5">CCTCC AB 2014275</strain>
    </source>
</reference>
<dbReference type="Gene3D" id="2.60.40.1220">
    <property type="match status" value="1"/>
</dbReference>
<keyword evidence="1" id="KW-0732">Signal</keyword>
<dbReference type="InterPro" id="IPR032812">
    <property type="entry name" value="SbsA_Ig"/>
</dbReference>
<dbReference type="PROSITE" id="PS51175">
    <property type="entry name" value="CBM6"/>
    <property type="match status" value="1"/>
</dbReference>
<proteinExistence type="predicted"/>